<evidence type="ECO:0000313" key="3">
    <source>
        <dbReference type="Proteomes" id="UP000626026"/>
    </source>
</evidence>
<accession>A0ABR7RMI6</accession>
<keyword evidence="1" id="KW-0812">Transmembrane</keyword>
<evidence type="ECO:0000313" key="2">
    <source>
        <dbReference type="EMBL" id="MBC9207767.1"/>
    </source>
</evidence>
<keyword evidence="3" id="KW-1185">Reference proteome</keyword>
<sequence>MPQRRQYGPSILTSAALLGTAGAGAILAGLPGQTPTALGLIPLAVAGVAGWWHHRRDRRLASRLRNLRLAITLPVPPAAMNDQLLSFQLAGLGEWQARRDGWQISIRHTPQSDLPWQLCIQPAGLVMTPRPIATAASMDAMLLLARGLLPGMATSAGEAGLLDCDLAFPITGFSRQGGDFLTALAEGGYALQVAHGYLAVAPERAERLLCRSDAIPAEPR</sequence>
<dbReference type="RefSeq" id="WP_187784930.1">
    <property type="nucleotide sequence ID" value="NZ_JACTVA010000021.1"/>
</dbReference>
<protein>
    <recommendedName>
        <fullName evidence="4">DUF58 domain-containing protein</fullName>
    </recommendedName>
</protein>
<name>A0ABR7RMI6_9PROT</name>
<comment type="caution">
    <text evidence="2">The sequence shown here is derived from an EMBL/GenBank/DDBJ whole genome shotgun (WGS) entry which is preliminary data.</text>
</comment>
<reference evidence="2 3" key="1">
    <citation type="journal article" date="2013" name="Int. J. Syst. Evol. Microbiol.">
        <title>Roseomonas aerophila sp. nov., isolated from air.</title>
        <authorList>
            <person name="Kim S.J."/>
            <person name="Weon H.Y."/>
            <person name="Ahn J.H."/>
            <person name="Hong S.B."/>
            <person name="Seok S.J."/>
            <person name="Whang K.S."/>
            <person name="Kwon S.W."/>
        </authorList>
    </citation>
    <scope>NUCLEOTIDE SEQUENCE [LARGE SCALE GENOMIC DNA]</scope>
    <source>
        <strain evidence="2 3">NBRC 108923</strain>
    </source>
</reference>
<organism evidence="2 3">
    <name type="scientific">Teichococcus aerophilus</name>
    <dbReference type="NCBI Taxonomy" id="1224513"/>
    <lineage>
        <taxon>Bacteria</taxon>
        <taxon>Pseudomonadati</taxon>
        <taxon>Pseudomonadota</taxon>
        <taxon>Alphaproteobacteria</taxon>
        <taxon>Acetobacterales</taxon>
        <taxon>Roseomonadaceae</taxon>
        <taxon>Roseomonas</taxon>
    </lineage>
</organism>
<gene>
    <name evidence="2" type="ORF">IBL26_13055</name>
</gene>
<keyword evidence="1" id="KW-0472">Membrane</keyword>
<evidence type="ECO:0008006" key="4">
    <source>
        <dbReference type="Google" id="ProtNLM"/>
    </source>
</evidence>
<dbReference type="Proteomes" id="UP000626026">
    <property type="component" value="Unassembled WGS sequence"/>
</dbReference>
<dbReference type="EMBL" id="JACTVA010000021">
    <property type="protein sequence ID" value="MBC9207767.1"/>
    <property type="molecule type" value="Genomic_DNA"/>
</dbReference>
<feature type="transmembrane region" description="Helical" evidence="1">
    <location>
        <begin position="36"/>
        <end position="53"/>
    </location>
</feature>
<keyword evidence="1" id="KW-1133">Transmembrane helix</keyword>
<proteinExistence type="predicted"/>
<feature type="transmembrane region" description="Helical" evidence="1">
    <location>
        <begin position="12"/>
        <end position="30"/>
    </location>
</feature>
<evidence type="ECO:0000256" key="1">
    <source>
        <dbReference type="SAM" id="Phobius"/>
    </source>
</evidence>